<dbReference type="GO" id="GO:0009307">
    <property type="term" value="P:DNA restriction-modification system"/>
    <property type="evidence" value="ECO:0007669"/>
    <property type="project" value="UniProtKB-KW"/>
</dbReference>
<sequence length="359" mass="42052">MEYVEIDKIINVELGKTPSRNNSDYWNGKHTWIAISDMNKKYIVNSKEKITNEAIENTKIKKVPKDTVIMSFKLSIGKRAITKSEVYTNEAIAAFHIKDLKYLIPEYLYYALESVDFLKYTDKAVKGKTLNKEKLKKIKIPIFPLTEQLKISEILNKTQKIIEDKKKQIFLFDELIKSRFIEMFGDPIRNEKGWEVKKWEEVLKIINGKNQKKVENQSGKYDIFGSGGKMGKADDWLVKENSVLIGRKGSINKPIIVKEKIWNVDTVFGLEPNIEIINCDYLYYFCYFYDFERLNKAVTIPSLTKKDLLKIDIPIPPLVLQEKFVLIHKSINKLKFEAEKSLKEMENLYDSLMQKFFKQ</sequence>
<name>A0A510KPU3_9FUSO</name>
<dbReference type="RefSeq" id="WP_146996251.1">
    <property type="nucleotide sequence ID" value="NZ_AP019840.1"/>
</dbReference>
<comment type="similarity">
    <text evidence="1">Belongs to the type-I restriction system S methylase family.</text>
</comment>
<evidence type="ECO:0000259" key="4">
    <source>
        <dbReference type="Pfam" id="PF01420"/>
    </source>
</evidence>
<keyword evidence="5" id="KW-0378">Hydrolase</keyword>
<keyword evidence="3" id="KW-0238">DNA-binding</keyword>
<dbReference type="STRING" id="1122173.GCA_000482505_02092"/>
<reference evidence="5 6" key="1">
    <citation type="submission" date="2019-07" db="EMBL/GenBank/DDBJ databases">
        <title>Complete Genome Sequence of Leptotrichia trevisanii Strain JMUB3935.</title>
        <authorList>
            <person name="Watanabe S."/>
            <person name="Cui L."/>
        </authorList>
    </citation>
    <scope>NUCLEOTIDE SEQUENCE [LARGE SCALE GENOMIC DNA]</scope>
    <source>
        <strain evidence="5 6">JMUB3935</strain>
    </source>
</reference>
<protein>
    <submittedName>
        <fullName evidence="5">Restriction endonuclease S subunit</fullName>
    </submittedName>
</protein>
<dbReference type="EMBL" id="AP019840">
    <property type="protein sequence ID" value="BBM51825.1"/>
    <property type="molecule type" value="Genomic_DNA"/>
</dbReference>
<dbReference type="Pfam" id="PF01420">
    <property type="entry name" value="Methylase_S"/>
    <property type="match status" value="2"/>
</dbReference>
<gene>
    <name evidence="5" type="ORF">JMUB3935_0803</name>
</gene>
<dbReference type="REBASE" id="356492">
    <property type="entry name" value="S1.Ltr3935ORF802P"/>
</dbReference>
<dbReference type="SUPFAM" id="SSF116734">
    <property type="entry name" value="DNA methylase specificity domain"/>
    <property type="match status" value="2"/>
</dbReference>
<dbReference type="CDD" id="cd17244">
    <property type="entry name" value="RMtype1_S_Apa101655I-TRD2-CR2_like"/>
    <property type="match status" value="1"/>
</dbReference>
<keyword evidence="5" id="KW-0255">Endonuclease</keyword>
<evidence type="ECO:0000256" key="1">
    <source>
        <dbReference type="ARBA" id="ARBA00010923"/>
    </source>
</evidence>
<dbReference type="InterPro" id="IPR044946">
    <property type="entry name" value="Restrct_endonuc_typeI_TRD_sf"/>
</dbReference>
<evidence type="ECO:0000313" key="5">
    <source>
        <dbReference type="EMBL" id="BBM51825.1"/>
    </source>
</evidence>
<keyword evidence="5" id="KW-0540">Nuclease</keyword>
<dbReference type="GO" id="GO:0003677">
    <property type="term" value="F:DNA binding"/>
    <property type="evidence" value="ECO:0007669"/>
    <property type="project" value="UniProtKB-KW"/>
</dbReference>
<feature type="domain" description="Type I restriction modification DNA specificity" evidence="4">
    <location>
        <begin position="2"/>
        <end position="168"/>
    </location>
</feature>
<dbReference type="AlphaFoldDB" id="A0A510KPU3"/>
<evidence type="ECO:0000313" key="6">
    <source>
        <dbReference type="Proteomes" id="UP000321378"/>
    </source>
</evidence>
<dbReference type="PANTHER" id="PTHR30408:SF12">
    <property type="entry name" value="TYPE I RESTRICTION ENZYME MJAVIII SPECIFICITY SUBUNIT"/>
    <property type="match status" value="1"/>
</dbReference>
<dbReference type="InterPro" id="IPR052021">
    <property type="entry name" value="Type-I_RS_S_subunit"/>
</dbReference>
<organism evidence="5 6">
    <name type="scientific">Leptotrichia trevisanii</name>
    <dbReference type="NCBI Taxonomy" id="109328"/>
    <lineage>
        <taxon>Bacteria</taxon>
        <taxon>Fusobacteriati</taxon>
        <taxon>Fusobacteriota</taxon>
        <taxon>Fusobacteriia</taxon>
        <taxon>Fusobacteriales</taxon>
        <taxon>Leptotrichiaceae</taxon>
        <taxon>Leptotrichia</taxon>
    </lineage>
</organism>
<dbReference type="InterPro" id="IPR000055">
    <property type="entry name" value="Restrct_endonuc_typeI_TRD"/>
</dbReference>
<accession>A0A510KPU3</accession>
<dbReference type="Gene3D" id="3.90.220.20">
    <property type="entry name" value="DNA methylase specificity domains"/>
    <property type="match status" value="2"/>
</dbReference>
<feature type="domain" description="Type I restriction modification DNA specificity" evidence="4">
    <location>
        <begin position="192"/>
        <end position="342"/>
    </location>
</feature>
<keyword evidence="2" id="KW-0680">Restriction system</keyword>
<evidence type="ECO:0000256" key="3">
    <source>
        <dbReference type="ARBA" id="ARBA00023125"/>
    </source>
</evidence>
<dbReference type="GO" id="GO:0004519">
    <property type="term" value="F:endonuclease activity"/>
    <property type="evidence" value="ECO:0007669"/>
    <property type="project" value="UniProtKB-KW"/>
</dbReference>
<dbReference type="Proteomes" id="UP000321378">
    <property type="component" value="Chromosome"/>
</dbReference>
<proteinExistence type="inferred from homology"/>
<dbReference type="PANTHER" id="PTHR30408">
    <property type="entry name" value="TYPE-1 RESTRICTION ENZYME ECOKI SPECIFICITY PROTEIN"/>
    <property type="match status" value="1"/>
</dbReference>
<evidence type="ECO:0000256" key="2">
    <source>
        <dbReference type="ARBA" id="ARBA00022747"/>
    </source>
</evidence>